<feature type="compositionally biased region" description="Acidic residues" evidence="1">
    <location>
        <begin position="162"/>
        <end position="174"/>
    </location>
</feature>
<keyword evidence="3" id="KW-1185">Reference proteome</keyword>
<reference evidence="2" key="1">
    <citation type="journal article" date="2020" name="bioRxiv">
        <title>Comparative genomics of Chlamydomonas.</title>
        <authorList>
            <person name="Craig R.J."/>
            <person name="Hasan A.R."/>
            <person name="Ness R.W."/>
            <person name="Keightley P.D."/>
        </authorList>
    </citation>
    <scope>NUCLEOTIDE SEQUENCE</scope>
    <source>
        <strain evidence="2">CCAP 11/173</strain>
    </source>
</reference>
<sequence length="527" mass="55074">MSSASACFSKRLTVEVSQCLEDAGALSDFSLPPSPPANRNGDNTNNTNIRSVKFSPVWDQLPSPSTMQAMASPQPSEVLPCPFEFIAKGPSASTTTGLCVSPFAVAAGRSRSGRGAAAVSVYGCCLYSPRQEAPSSAGGSSSSSQHFNNSLFNAYGIGSDGDESGDDWCSEGEEPSSPSAASASPSPKPAGPCCATRMVSFSSYASARYCAASSTRASSAPRPQQQPQLPCGCDCRCSYSTQQQVAATSGRGAAASPADDGCGCGCCCGCGWSPRTKAWVAAAFARHDWGLWAAEPEWAALRDAPMSTLERFGLIHWSLQDLHQAQMVEAFASQDWDAVFATAQPAEVEVTSEEVEEEEEMEEEVVDYALLREAADEAVLALLSPVAPCSGRSSSGNGSSSSGSSSGYQLSAEDVVLLCADMADLEASGLVDWTPKRLALDTAFRRLVLEAEQEEEQEGAASETDSCCSSGYSRCSSGRSSSNSNSSGNSRRGAACWWLADEEEEAVRALVFGGGAEEEEGDKAQAC</sequence>
<evidence type="ECO:0000313" key="2">
    <source>
        <dbReference type="EMBL" id="KAG2449337.1"/>
    </source>
</evidence>
<evidence type="ECO:0000313" key="3">
    <source>
        <dbReference type="Proteomes" id="UP000613740"/>
    </source>
</evidence>
<dbReference type="EMBL" id="JAEHOD010000014">
    <property type="protein sequence ID" value="KAG2449337.1"/>
    <property type="molecule type" value="Genomic_DNA"/>
</dbReference>
<dbReference type="AlphaFoldDB" id="A0A835WKN0"/>
<dbReference type="Proteomes" id="UP000613740">
    <property type="component" value="Unassembled WGS sequence"/>
</dbReference>
<feature type="region of interest" description="Disordered" evidence="1">
    <location>
        <begin position="453"/>
        <end position="491"/>
    </location>
</feature>
<feature type="region of interest" description="Disordered" evidence="1">
    <location>
        <begin position="162"/>
        <end position="187"/>
    </location>
</feature>
<organism evidence="2 3">
    <name type="scientific">Chlamydomonas schloesseri</name>
    <dbReference type="NCBI Taxonomy" id="2026947"/>
    <lineage>
        <taxon>Eukaryota</taxon>
        <taxon>Viridiplantae</taxon>
        <taxon>Chlorophyta</taxon>
        <taxon>core chlorophytes</taxon>
        <taxon>Chlorophyceae</taxon>
        <taxon>CS clade</taxon>
        <taxon>Chlamydomonadales</taxon>
        <taxon>Chlamydomonadaceae</taxon>
        <taxon>Chlamydomonas</taxon>
    </lineage>
</organism>
<feature type="compositionally biased region" description="Low complexity" evidence="1">
    <location>
        <begin position="38"/>
        <end position="48"/>
    </location>
</feature>
<feature type="compositionally biased region" description="Low complexity" evidence="1">
    <location>
        <begin position="459"/>
        <end position="491"/>
    </location>
</feature>
<proteinExistence type="predicted"/>
<gene>
    <name evidence="2" type="ORF">HYH02_005492</name>
</gene>
<feature type="compositionally biased region" description="Low complexity" evidence="1">
    <location>
        <begin position="175"/>
        <end position="187"/>
    </location>
</feature>
<feature type="region of interest" description="Disordered" evidence="1">
    <location>
        <begin position="30"/>
        <end position="49"/>
    </location>
</feature>
<comment type="caution">
    <text evidence="2">The sequence shown here is derived from an EMBL/GenBank/DDBJ whole genome shotgun (WGS) entry which is preliminary data.</text>
</comment>
<name>A0A835WKN0_9CHLO</name>
<dbReference type="OrthoDB" id="559842at2759"/>
<protein>
    <submittedName>
        <fullName evidence="2">Uncharacterized protein</fullName>
    </submittedName>
</protein>
<accession>A0A835WKN0</accession>
<evidence type="ECO:0000256" key="1">
    <source>
        <dbReference type="SAM" id="MobiDB-lite"/>
    </source>
</evidence>